<evidence type="ECO:0000256" key="2">
    <source>
        <dbReference type="HAMAP-Rule" id="MF_00048"/>
    </source>
</evidence>
<evidence type="ECO:0000313" key="3">
    <source>
        <dbReference type="EMBL" id="AEJ61359.1"/>
    </source>
</evidence>
<comment type="similarity">
    <text evidence="1 2">Belongs to the UPF0102 family.</text>
</comment>
<reference evidence="3 4" key="1">
    <citation type="submission" date="2011-06" db="EMBL/GenBank/DDBJ databases">
        <title>The complete genome of Spirochaeta thermophila DSM 6578.</title>
        <authorList>
            <consortium name="US DOE Joint Genome Institute (JGI-PGF)"/>
            <person name="Lucas S."/>
            <person name="Lapidus A."/>
            <person name="Bruce D."/>
            <person name="Goodwin L."/>
            <person name="Pitluck S."/>
            <person name="Peters L."/>
            <person name="Kyrpides N."/>
            <person name="Mavromatis K."/>
            <person name="Ivanova N."/>
            <person name="Mikailova N."/>
            <person name="Pagani I."/>
            <person name="Chertkov O."/>
            <person name="Detter J.C."/>
            <person name="Tapia R."/>
            <person name="Han C."/>
            <person name="Land M."/>
            <person name="Hauser L."/>
            <person name="Markowitz V."/>
            <person name="Cheng J.-F."/>
            <person name="Hugenholtz P."/>
            <person name="Woyke T."/>
            <person name="Wu D."/>
            <person name="Spring S."/>
            <person name="Merkhoffer B."/>
            <person name="Schneider S."/>
            <person name="Klenk H.-P."/>
            <person name="Eisen J.A."/>
        </authorList>
    </citation>
    <scope>NUCLEOTIDE SEQUENCE [LARGE SCALE GENOMIC DNA]</scope>
    <source>
        <strain evidence="4">ATCC 700085 / DSM 6578 / Z-1203</strain>
    </source>
</reference>
<dbReference type="PANTHER" id="PTHR34039:SF1">
    <property type="entry name" value="UPF0102 PROTEIN YRAN"/>
    <property type="match status" value="1"/>
</dbReference>
<gene>
    <name evidence="3" type="ordered locus">Spith_1087</name>
</gene>
<dbReference type="HOGENOM" id="CLU_115353_3_1_12"/>
<dbReference type="EMBL" id="CP002903">
    <property type="protein sequence ID" value="AEJ61359.1"/>
    <property type="molecule type" value="Genomic_DNA"/>
</dbReference>
<sequence>MNRRAQGARGEEQAVSYLLAEGYRILERNFTGSAGEVDIIAVRGRTLVFVEVKSWKGFGMSDLEYALSPRKKERIVRTAREFLLRGGFDEERFDIRFDVVFIGRSGEVRHIPAAFDGTEDGTDCSGD</sequence>
<dbReference type="STRING" id="869211.Spith_1087"/>
<organism evidence="3 4">
    <name type="scientific">Winmispira thermophila (strain ATCC 700085 / DSM 6578 / Z-1203)</name>
    <name type="common">Spirochaeta thermophila</name>
    <dbReference type="NCBI Taxonomy" id="869211"/>
    <lineage>
        <taxon>Bacteria</taxon>
        <taxon>Pseudomonadati</taxon>
        <taxon>Spirochaetota</taxon>
        <taxon>Spirochaetia</taxon>
        <taxon>Winmispirales</taxon>
        <taxon>Winmispiraceae</taxon>
        <taxon>Winmispira</taxon>
    </lineage>
</organism>
<dbReference type="GO" id="GO:0003676">
    <property type="term" value="F:nucleic acid binding"/>
    <property type="evidence" value="ECO:0007669"/>
    <property type="project" value="InterPro"/>
</dbReference>
<dbReference type="CDD" id="cd20736">
    <property type="entry name" value="PoNe_Nuclease"/>
    <property type="match status" value="1"/>
</dbReference>
<dbReference type="SUPFAM" id="SSF52980">
    <property type="entry name" value="Restriction endonuclease-like"/>
    <property type="match status" value="1"/>
</dbReference>
<dbReference type="Pfam" id="PF02021">
    <property type="entry name" value="UPF0102"/>
    <property type="match status" value="1"/>
</dbReference>
<dbReference type="OrthoDB" id="9802516at2"/>
<proteinExistence type="inferred from homology"/>
<evidence type="ECO:0000313" key="4">
    <source>
        <dbReference type="Proteomes" id="UP000007254"/>
    </source>
</evidence>
<dbReference type="InterPro" id="IPR003509">
    <property type="entry name" value="UPF0102_YraN-like"/>
</dbReference>
<name>G0GDL2_WINT7</name>
<dbReference type="PANTHER" id="PTHR34039">
    <property type="entry name" value="UPF0102 PROTEIN YRAN"/>
    <property type="match status" value="1"/>
</dbReference>
<dbReference type="InterPro" id="IPR011856">
    <property type="entry name" value="tRNA_endonuc-like_dom_sf"/>
</dbReference>
<dbReference type="Proteomes" id="UP000007254">
    <property type="component" value="Chromosome"/>
</dbReference>
<accession>G0GDL2</accession>
<dbReference type="InterPro" id="IPR011335">
    <property type="entry name" value="Restrct_endonuc-II-like"/>
</dbReference>
<keyword evidence="4" id="KW-1185">Reference proteome</keyword>
<dbReference type="RefSeq" id="WP_014624710.1">
    <property type="nucleotide sequence ID" value="NC_017583.1"/>
</dbReference>
<evidence type="ECO:0000256" key="1">
    <source>
        <dbReference type="ARBA" id="ARBA00006738"/>
    </source>
</evidence>
<dbReference type="AlphaFoldDB" id="G0GDL2"/>
<dbReference type="Gene3D" id="3.40.1350.10">
    <property type="match status" value="1"/>
</dbReference>
<protein>
    <recommendedName>
        <fullName evidence="2">UPF0102 protein Spith_1087</fullName>
    </recommendedName>
</protein>
<dbReference type="HAMAP" id="MF_00048">
    <property type="entry name" value="UPF0102"/>
    <property type="match status" value="1"/>
</dbReference>
<dbReference type="KEGG" id="stq:Spith_1087"/>